<keyword evidence="2" id="KW-0067">ATP-binding</keyword>
<dbReference type="HOGENOM" id="CLU_000288_7_40_1"/>
<dbReference type="Proteomes" id="UP000007267">
    <property type="component" value="Unassembled WGS sequence"/>
</dbReference>
<reference evidence="4" key="4">
    <citation type="submission" date="2025-09" db="UniProtKB">
        <authorList>
            <consortium name="Ensembl"/>
        </authorList>
    </citation>
    <scope>IDENTIFICATION</scope>
</reference>
<dbReference type="InterPro" id="IPR001245">
    <property type="entry name" value="Ser-Thr/Tyr_kinase_cat_dom"/>
</dbReference>
<dbReference type="InterPro" id="IPR011009">
    <property type="entry name" value="Kinase-like_dom_sf"/>
</dbReference>
<evidence type="ECO:0000313" key="5">
    <source>
        <dbReference type="Proteomes" id="UP000007267"/>
    </source>
</evidence>
<dbReference type="PROSITE" id="PS50011">
    <property type="entry name" value="PROTEIN_KINASE_DOM"/>
    <property type="match status" value="1"/>
</dbReference>
<dbReference type="Gene3D" id="1.10.510.10">
    <property type="entry name" value="Transferase(Phosphotransferase) domain 1"/>
    <property type="match status" value="1"/>
</dbReference>
<evidence type="ECO:0000256" key="1">
    <source>
        <dbReference type="ARBA" id="ARBA00022741"/>
    </source>
</evidence>
<dbReference type="GeneTree" id="ENSGT00940000157871"/>
<keyword evidence="5" id="KW-1185">Reference proteome</keyword>
<dbReference type="EMBL" id="AGCU01033349">
    <property type="status" value="NOT_ANNOTATED_CDS"/>
    <property type="molecule type" value="Genomic_DNA"/>
</dbReference>
<accession>K7G4H9</accession>
<dbReference type="EMBL" id="AGCU01033348">
    <property type="status" value="NOT_ANNOTATED_CDS"/>
    <property type="molecule type" value="Genomic_DNA"/>
</dbReference>
<dbReference type="STRING" id="13735.ENSPSIP00000015190"/>
<dbReference type="InterPro" id="IPR008266">
    <property type="entry name" value="Tyr_kinase_AS"/>
</dbReference>
<dbReference type="PANTHER" id="PTHR24416">
    <property type="entry name" value="TYROSINE-PROTEIN KINASE RECEPTOR"/>
    <property type="match status" value="1"/>
</dbReference>
<dbReference type="Pfam" id="PF07714">
    <property type="entry name" value="PK_Tyr_Ser-Thr"/>
    <property type="match status" value="1"/>
</dbReference>
<proteinExistence type="predicted"/>
<organism evidence="4 5">
    <name type="scientific">Pelodiscus sinensis</name>
    <name type="common">Chinese softshell turtle</name>
    <name type="synonym">Trionyx sinensis</name>
    <dbReference type="NCBI Taxonomy" id="13735"/>
    <lineage>
        <taxon>Eukaryota</taxon>
        <taxon>Metazoa</taxon>
        <taxon>Chordata</taxon>
        <taxon>Craniata</taxon>
        <taxon>Vertebrata</taxon>
        <taxon>Euteleostomi</taxon>
        <taxon>Archelosauria</taxon>
        <taxon>Testudinata</taxon>
        <taxon>Testudines</taxon>
        <taxon>Cryptodira</taxon>
        <taxon>Trionychia</taxon>
        <taxon>Trionychidae</taxon>
        <taxon>Pelodiscus</taxon>
    </lineage>
</organism>
<dbReference type="PRINTS" id="PR00109">
    <property type="entry name" value="TYRKINASE"/>
</dbReference>
<dbReference type="GO" id="GO:0007169">
    <property type="term" value="P:cell surface receptor protein tyrosine kinase signaling pathway"/>
    <property type="evidence" value="ECO:0007669"/>
    <property type="project" value="TreeGrafter"/>
</dbReference>
<reference evidence="4" key="3">
    <citation type="submission" date="2025-08" db="UniProtKB">
        <authorList>
            <consortium name="Ensembl"/>
        </authorList>
    </citation>
    <scope>IDENTIFICATION</scope>
</reference>
<dbReference type="GO" id="GO:0004714">
    <property type="term" value="F:transmembrane receptor protein tyrosine kinase activity"/>
    <property type="evidence" value="ECO:0007669"/>
    <property type="project" value="TreeGrafter"/>
</dbReference>
<protein>
    <recommendedName>
        <fullName evidence="3">Protein kinase domain-containing protein</fullName>
    </recommendedName>
</protein>
<reference evidence="5" key="1">
    <citation type="submission" date="2011-10" db="EMBL/GenBank/DDBJ databases">
        <authorList>
            <consortium name="Soft-shell Turtle Genome Consortium"/>
        </authorList>
    </citation>
    <scope>NUCLEOTIDE SEQUENCE [LARGE SCALE GENOMIC DNA]</scope>
    <source>
        <strain evidence="5">Daiwa-1</strain>
    </source>
</reference>
<feature type="domain" description="Protein kinase" evidence="3">
    <location>
        <begin position="14"/>
        <end position="286"/>
    </location>
</feature>
<evidence type="ECO:0000256" key="2">
    <source>
        <dbReference type="ARBA" id="ARBA00022840"/>
    </source>
</evidence>
<evidence type="ECO:0000313" key="4">
    <source>
        <dbReference type="Ensembl" id="ENSPSIP00000015190.1"/>
    </source>
</evidence>
<dbReference type="PROSITE" id="PS00109">
    <property type="entry name" value="PROTEIN_KINASE_TYR"/>
    <property type="match status" value="1"/>
</dbReference>
<reference evidence="5" key="2">
    <citation type="journal article" date="2013" name="Nat. Genet.">
        <title>The draft genomes of soft-shell turtle and green sea turtle yield insights into the development and evolution of the turtle-specific body plan.</title>
        <authorList>
            <person name="Wang Z."/>
            <person name="Pascual-Anaya J."/>
            <person name="Zadissa A."/>
            <person name="Li W."/>
            <person name="Niimura Y."/>
            <person name="Huang Z."/>
            <person name="Li C."/>
            <person name="White S."/>
            <person name="Xiong Z."/>
            <person name="Fang D."/>
            <person name="Wang B."/>
            <person name="Ming Y."/>
            <person name="Chen Y."/>
            <person name="Zheng Y."/>
            <person name="Kuraku S."/>
            <person name="Pignatelli M."/>
            <person name="Herrero J."/>
            <person name="Beal K."/>
            <person name="Nozawa M."/>
            <person name="Li Q."/>
            <person name="Wang J."/>
            <person name="Zhang H."/>
            <person name="Yu L."/>
            <person name="Shigenobu S."/>
            <person name="Wang J."/>
            <person name="Liu J."/>
            <person name="Flicek P."/>
            <person name="Searle S."/>
            <person name="Wang J."/>
            <person name="Kuratani S."/>
            <person name="Yin Y."/>
            <person name="Aken B."/>
            <person name="Zhang G."/>
            <person name="Irie N."/>
        </authorList>
    </citation>
    <scope>NUCLEOTIDE SEQUENCE [LARGE SCALE GENOMIC DNA]</scope>
    <source>
        <strain evidence="5">Daiwa-1</strain>
    </source>
</reference>
<dbReference type="GO" id="GO:0005524">
    <property type="term" value="F:ATP binding"/>
    <property type="evidence" value="ECO:0007669"/>
    <property type="project" value="UniProtKB-KW"/>
</dbReference>
<evidence type="ECO:0000259" key="3">
    <source>
        <dbReference type="PROSITE" id="PS50011"/>
    </source>
</evidence>
<dbReference type="InterPro" id="IPR000719">
    <property type="entry name" value="Prot_kinase_dom"/>
</dbReference>
<dbReference type="EMBL" id="AGCU01033347">
    <property type="status" value="NOT_ANNOTATED_CDS"/>
    <property type="molecule type" value="Genomic_DNA"/>
</dbReference>
<dbReference type="eggNOG" id="KOG0200">
    <property type="taxonomic scope" value="Eukaryota"/>
</dbReference>
<dbReference type="PANTHER" id="PTHR24416:SF632">
    <property type="entry name" value="TYROSINE-PROTEIN KINASE STYK1-LIKE"/>
    <property type="match status" value="1"/>
</dbReference>
<dbReference type="GO" id="GO:0043235">
    <property type="term" value="C:receptor complex"/>
    <property type="evidence" value="ECO:0007669"/>
    <property type="project" value="TreeGrafter"/>
</dbReference>
<keyword evidence="1" id="KW-0547">Nucleotide-binding</keyword>
<name>K7G4H9_PELSI</name>
<dbReference type="Ensembl" id="ENSPSIT00000015261.1">
    <property type="protein sequence ID" value="ENSPSIP00000015190.1"/>
    <property type="gene ID" value="ENSPSIG00000013573.1"/>
</dbReference>
<dbReference type="AlphaFoldDB" id="K7G4H9"/>
<sequence length="324" mass="36310">PLLAKGKLPEDWQVLEEQFLCMGRYGPISRATLVRRGSLGPSLPVILKKLPAGGGAGEEMKHFIELMKFHIQICTHDSLVKALWCQSQTLPLCLVLEAMSLGNFLGFLWQTRQGSVPRKGHIHVLTEKKVFAMAIQIARGLDYLTASQRLIHGDVAARNVLIHQDLTVRLCGLGLAGEVSRRPAVEAAEVPIKWLPPERILKHPVTARSDVWAFGILLYEAVTLGAPPYPALQPSEVLPWLQRQHRMEKPDQCGDDLYRIMRSCWQWKASKRPTFSQLIDQLDSHVPRANEAETLAATERLDLSDYQRTAGVSPREVQLCLSEP</sequence>
<dbReference type="GO" id="GO:0005886">
    <property type="term" value="C:plasma membrane"/>
    <property type="evidence" value="ECO:0007669"/>
    <property type="project" value="TreeGrafter"/>
</dbReference>
<dbReference type="InterPro" id="IPR050122">
    <property type="entry name" value="RTK"/>
</dbReference>
<dbReference type="SUPFAM" id="SSF56112">
    <property type="entry name" value="Protein kinase-like (PK-like)"/>
    <property type="match status" value="1"/>
</dbReference>
<dbReference type="EMBL" id="AGCU01033346">
    <property type="status" value="NOT_ANNOTATED_CDS"/>
    <property type="molecule type" value="Genomic_DNA"/>
</dbReference>
<dbReference type="OMA" id="PERIMML"/>